<dbReference type="SUPFAM" id="SSF53850">
    <property type="entry name" value="Periplasmic binding protein-like II"/>
    <property type="match status" value="1"/>
</dbReference>
<dbReference type="InterPro" id="IPR000914">
    <property type="entry name" value="SBP_5_dom"/>
</dbReference>
<dbReference type="RefSeq" id="WP_309862863.1">
    <property type="nucleotide sequence ID" value="NZ_JAVDQG010000002.1"/>
</dbReference>
<evidence type="ECO:0000256" key="4">
    <source>
        <dbReference type="ARBA" id="ARBA00022729"/>
    </source>
</evidence>
<dbReference type="Pfam" id="PF00496">
    <property type="entry name" value="SBP_bac_5"/>
    <property type="match status" value="1"/>
</dbReference>
<evidence type="ECO:0000256" key="3">
    <source>
        <dbReference type="ARBA" id="ARBA00022448"/>
    </source>
</evidence>
<dbReference type="EMBL" id="JAVDQG010000002">
    <property type="protein sequence ID" value="MDR6224906.1"/>
    <property type="molecule type" value="Genomic_DNA"/>
</dbReference>
<dbReference type="Gene3D" id="3.90.76.10">
    <property type="entry name" value="Dipeptide-binding Protein, Domain 1"/>
    <property type="match status" value="1"/>
</dbReference>
<evidence type="ECO:0000256" key="1">
    <source>
        <dbReference type="ARBA" id="ARBA00004196"/>
    </source>
</evidence>
<dbReference type="PIRSF" id="PIRSF002741">
    <property type="entry name" value="MppA"/>
    <property type="match status" value="1"/>
</dbReference>
<dbReference type="PANTHER" id="PTHR30290:SF10">
    <property type="entry name" value="PERIPLASMIC OLIGOPEPTIDE-BINDING PROTEIN-RELATED"/>
    <property type="match status" value="1"/>
</dbReference>
<dbReference type="InterPro" id="IPR030678">
    <property type="entry name" value="Peptide/Ni-bd"/>
</dbReference>
<evidence type="ECO:0000313" key="6">
    <source>
        <dbReference type="EMBL" id="MDR6224906.1"/>
    </source>
</evidence>
<gene>
    <name evidence="6" type="ORF">JOE21_000897</name>
</gene>
<protein>
    <submittedName>
        <fullName evidence="6">Oligopeptide transport system substrate-binding protein</fullName>
    </submittedName>
</protein>
<comment type="subcellular location">
    <subcellularLocation>
        <location evidence="1">Cell envelope</location>
    </subcellularLocation>
</comment>
<comment type="similarity">
    <text evidence="2">Belongs to the bacterial solute-binding protein 5 family.</text>
</comment>
<comment type="caution">
    <text evidence="6">The sequence shown here is derived from an EMBL/GenBank/DDBJ whole genome shotgun (WGS) entry which is preliminary data.</text>
</comment>
<evidence type="ECO:0000259" key="5">
    <source>
        <dbReference type="Pfam" id="PF00496"/>
    </source>
</evidence>
<organism evidence="6 7">
    <name type="scientific">Desmospora profundinema</name>
    <dbReference type="NCBI Taxonomy" id="1571184"/>
    <lineage>
        <taxon>Bacteria</taxon>
        <taxon>Bacillati</taxon>
        <taxon>Bacillota</taxon>
        <taxon>Bacilli</taxon>
        <taxon>Bacillales</taxon>
        <taxon>Thermoactinomycetaceae</taxon>
        <taxon>Desmospora</taxon>
    </lineage>
</organism>
<reference evidence="6 7" key="1">
    <citation type="submission" date="2023-07" db="EMBL/GenBank/DDBJ databases">
        <title>Genomic Encyclopedia of Type Strains, Phase IV (KMG-IV): sequencing the most valuable type-strain genomes for metagenomic binning, comparative biology and taxonomic classification.</title>
        <authorList>
            <person name="Goeker M."/>
        </authorList>
    </citation>
    <scope>NUCLEOTIDE SEQUENCE [LARGE SCALE GENOMIC DNA]</scope>
    <source>
        <strain evidence="6 7">DSM 45903</strain>
    </source>
</reference>
<dbReference type="InterPro" id="IPR039424">
    <property type="entry name" value="SBP_5"/>
</dbReference>
<evidence type="ECO:0000256" key="2">
    <source>
        <dbReference type="ARBA" id="ARBA00005695"/>
    </source>
</evidence>
<keyword evidence="7" id="KW-1185">Reference proteome</keyword>
<feature type="domain" description="Solute-binding protein family 5" evidence="5">
    <location>
        <begin position="76"/>
        <end position="461"/>
    </location>
</feature>
<keyword evidence="3" id="KW-0813">Transport</keyword>
<proteinExistence type="inferred from homology"/>
<sequence>MIKKSCIGILLFVFIFAFVGCYGESSQSGAEMQQVLRITAGNEIPTMDSTGTLDVLSQSVINNVFEGLYRFGKDSKPIPGIARSHEVSQDGKTYTFHLRKAKWSNGTPVTAHDFIYAWKKSLHPDSLSIYAYLFDDIKNAAAIQDKSSSLYGNVDKLGVKAIDDYTLEVKLEKPVPYFLSLVSFPSFFPQNEEFVDSQGDQYGLETEHLIFNGPFILDNWKHEEGWELKKNPDYWDADTVKLDKVKVKVVKDTSTAVNLYESNDIDIVNLSAEFVDSYQDSPEYSTMVKPEVYFIRMNQKNEFLKNRHIRKAIDLGWDKKELTEQILNNGSLPAYYLVPKDFVTGPDGRDFRSEYSDFNTGGVKEAKKHWEKGLKELGVNQVELELLSYDDELSKTVTSYIRNQLETNLPGLSLRINRQPNKQKIVLESKMDYELSYSGWNPDFQDPITFVDLFVSDGPYNWSDYKNPEADRLVYAAKSESDAKERWSLLQEAERIFIEEDAVISPMFQTGQARLMKPYVKGYVSHPLAVSASYKWTYME</sequence>
<accession>A0ABU1IJG8</accession>
<dbReference type="Gene3D" id="3.40.190.10">
    <property type="entry name" value="Periplasmic binding protein-like II"/>
    <property type="match status" value="1"/>
</dbReference>
<dbReference type="PANTHER" id="PTHR30290">
    <property type="entry name" value="PERIPLASMIC BINDING COMPONENT OF ABC TRANSPORTER"/>
    <property type="match status" value="1"/>
</dbReference>
<dbReference type="PROSITE" id="PS51257">
    <property type="entry name" value="PROKAR_LIPOPROTEIN"/>
    <property type="match status" value="1"/>
</dbReference>
<dbReference type="CDD" id="cd08504">
    <property type="entry name" value="PBP2_OppA"/>
    <property type="match status" value="1"/>
</dbReference>
<dbReference type="Proteomes" id="UP001185012">
    <property type="component" value="Unassembled WGS sequence"/>
</dbReference>
<name>A0ABU1IJG8_9BACL</name>
<dbReference type="Gene3D" id="3.10.105.10">
    <property type="entry name" value="Dipeptide-binding Protein, Domain 3"/>
    <property type="match status" value="1"/>
</dbReference>
<keyword evidence="4" id="KW-0732">Signal</keyword>
<evidence type="ECO:0000313" key="7">
    <source>
        <dbReference type="Proteomes" id="UP001185012"/>
    </source>
</evidence>